<evidence type="ECO:0000256" key="4">
    <source>
        <dbReference type="ARBA" id="ARBA00022679"/>
    </source>
</evidence>
<dbReference type="GO" id="GO:0016787">
    <property type="term" value="F:hydrolase activity"/>
    <property type="evidence" value="ECO:0007669"/>
    <property type="project" value="UniProtKB-KW"/>
</dbReference>
<evidence type="ECO:0000256" key="9">
    <source>
        <dbReference type="ARBA" id="ARBA00048968"/>
    </source>
</evidence>
<evidence type="ECO:0000256" key="6">
    <source>
        <dbReference type="ARBA" id="ARBA00022801"/>
    </source>
</evidence>
<accession>C4V5J0</accession>
<dbReference type="InterPro" id="IPR038371">
    <property type="entry name" value="Cu_polyphenol_OxRdtase_sf"/>
</dbReference>
<comment type="caution">
    <text evidence="12">The sequence shown here is derived from an EMBL/GenBank/DDBJ whole genome shotgun (WGS) entry which is preliminary data.</text>
</comment>
<proteinExistence type="inferred from homology"/>
<dbReference type="AlphaFoldDB" id="C4V5J0"/>
<gene>
    <name evidence="12" type="ORF">HMPREF0908_1784</name>
</gene>
<protein>
    <recommendedName>
        <fullName evidence="11">Purine nucleoside phosphorylase</fullName>
    </recommendedName>
</protein>
<keyword evidence="13" id="KW-1185">Reference proteome</keyword>
<dbReference type="eggNOG" id="COG1496">
    <property type="taxonomic scope" value="Bacteria"/>
</dbReference>
<evidence type="ECO:0000313" key="12">
    <source>
        <dbReference type="EMBL" id="EEQ47855.1"/>
    </source>
</evidence>
<evidence type="ECO:0000256" key="5">
    <source>
        <dbReference type="ARBA" id="ARBA00022723"/>
    </source>
</evidence>
<dbReference type="GO" id="GO:0005507">
    <property type="term" value="F:copper ion binding"/>
    <property type="evidence" value="ECO:0007669"/>
    <property type="project" value="TreeGrafter"/>
</dbReference>
<dbReference type="GO" id="GO:0017061">
    <property type="term" value="F:S-methyl-5-thioadenosine phosphorylase activity"/>
    <property type="evidence" value="ECO:0007669"/>
    <property type="project" value="UniProtKB-EC"/>
</dbReference>
<keyword evidence="6" id="KW-0378">Hydrolase</keyword>
<dbReference type="PANTHER" id="PTHR30616">
    <property type="entry name" value="UNCHARACTERIZED PROTEIN YFIH"/>
    <property type="match status" value="1"/>
</dbReference>
<dbReference type="EMBL" id="ACLA01000031">
    <property type="protein sequence ID" value="EEQ47855.1"/>
    <property type="molecule type" value="Genomic_DNA"/>
</dbReference>
<comment type="similarity">
    <text evidence="3 11">Belongs to the purine nucleoside phosphorylase YfiH/LACC1 family.</text>
</comment>
<dbReference type="SUPFAM" id="SSF64438">
    <property type="entry name" value="CNF1/YfiH-like putative cysteine hydrolases"/>
    <property type="match status" value="1"/>
</dbReference>
<reference evidence="12 13" key="1">
    <citation type="submission" date="2009-04" db="EMBL/GenBank/DDBJ databases">
        <authorList>
            <person name="Qin X."/>
            <person name="Bachman B."/>
            <person name="Battles P."/>
            <person name="Bell A."/>
            <person name="Bess C."/>
            <person name="Bickham C."/>
            <person name="Chaboub L."/>
            <person name="Chen D."/>
            <person name="Coyle M."/>
            <person name="Deiros D.R."/>
            <person name="Dinh H."/>
            <person name="Forbes L."/>
            <person name="Fowler G."/>
            <person name="Francisco L."/>
            <person name="Fu Q."/>
            <person name="Gubbala S."/>
            <person name="Hale W."/>
            <person name="Han Y."/>
            <person name="Hemphill L."/>
            <person name="Highlander S.K."/>
            <person name="Hirani K."/>
            <person name="Hogues M."/>
            <person name="Jackson L."/>
            <person name="Jakkamsetti A."/>
            <person name="Javaid M."/>
            <person name="Jiang H."/>
            <person name="Korchina V."/>
            <person name="Kovar C."/>
            <person name="Lara F."/>
            <person name="Lee S."/>
            <person name="Mata R."/>
            <person name="Mathew T."/>
            <person name="Moen C."/>
            <person name="Morales K."/>
            <person name="Munidasa M."/>
            <person name="Nazareth L."/>
            <person name="Ngo R."/>
            <person name="Nguyen L."/>
            <person name="Okwuonu G."/>
            <person name="Ongeri F."/>
            <person name="Patil S."/>
            <person name="Petrosino J."/>
            <person name="Pham C."/>
            <person name="Pham P."/>
            <person name="Pu L.-L."/>
            <person name="Puazo M."/>
            <person name="Raj R."/>
            <person name="Reid J."/>
            <person name="Rouhana J."/>
            <person name="Saada N."/>
            <person name="Shang Y."/>
            <person name="Simmons D."/>
            <person name="Thornton R."/>
            <person name="Warren J."/>
            <person name="Weissenberger G."/>
            <person name="Zhang J."/>
            <person name="Zhang L."/>
            <person name="Zhou C."/>
            <person name="Zhu D."/>
            <person name="Muzny D."/>
            <person name="Worley K."/>
            <person name="Gibbs R."/>
        </authorList>
    </citation>
    <scope>NUCLEOTIDE SEQUENCE [LARGE SCALE GENOMIC DNA]</scope>
    <source>
        <strain evidence="12 13">ATCC 43531</strain>
    </source>
</reference>
<keyword evidence="4" id="KW-0808">Transferase</keyword>
<dbReference type="RefSeq" id="WP_006690912.1">
    <property type="nucleotide sequence ID" value="NZ_GG694008.1"/>
</dbReference>
<evidence type="ECO:0000256" key="7">
    <source>
        <dbReference type="ARBA" id="ARBA00022833"/>
    </source>
</evidence>
<name>C4V5J0_9FIRM</name>
<dbReference type="InterPro" id="IPR011324">
    <property type="entry name" value="Cytotoxic_necrot_fac-like_cat"/>
</dbReference>
<dbReference type="Gene3D" id="3.60.140.10">
    <property type="entry name" value="CNF1/YfiH-like putative cysteine hydrolases"/>
    <property type="match status" value="1"/>
</dbReference>
<dbReference type="NCBIfam" id="TIGR00726">
    <property type="entry name" value="peptidoglycan editing factor PgeF"/>
    <property type="match status" value="1"/>
</dbReference>
<dbReference type="CDD" id="cd16833">
    <property type="entry name" value="YfiH"/>
    <property type="match status" value="1"/>
</dbReference>
<evidence type="ECO:0000313" key="13">
    <source>
        <dbReference type="Proteomes" id="UP000005309"/>
    </source>
</evidence>
<comment type="catalytic activity">
    <reaction evidence="8">
        <text>adenosine + H2O + H(+) = inosine + NH4(+)</text>
        <dbReference type="Rhea" id="RHEA:24408"/>
        <dbReference type="ChEBI" id="CHEBI:15377"/>
        <dbReference type="ChEBI" id="CHEBI:15378"/>
        <dbReference type="ChEBI" id="CHEBI:16335"/>
        <dbReference type="ChEBI" id="CHEBI:17596"/>
        <dbReference type="ChEBI" id="CHEBI:28938"/>
        <dbReference type="EC" id="3.5.4.4"/>
    </reaction>
    <physiologicalReaction direction="left-to-right" evidence="8">
        <dbReference type="Rhea" id="RHEA:24409"/>
    </physiologicalReaction>
</comment>
<dbReference type="PANTHER" id="PTHR30616:SF2">
    <property type="entry name" value="PURINE NUCLEOSIDE PHOSPHORYLASE LACC1"/>
    <property type="match status" value="1"/>
</dbReference>
<evidence type="ECO:0000256" key="3">
    <source>
        <dbReference type="ARBA" id="ARBA00007353"/>
    </source>
</evidence>
<evidence type="ECO:0000256" key="11">
    <source>
        <dbReference type="RuleBase" id="RU361274"/>
    </source>
</evidence>
<keyword evidence="5" id="KW-0479">Metal-binding</keyword>
<comment type="catalytic activity">
    <reaction evidence="9">
        <text>adenosine + phosphate = alpha-D-ribose 1-phosphate + adenine</text>
        <dbReference type="Rhea" id="RHEA:27642"/>
        <dbReference type="ChEBI" id="CHEBI:16335"/>
        <dbReference type="ChEBI" id="CHEBI:16708"/>
        <dbReference type="ChEBI" id="CHEBI:43474"/>
        <dbReference type="ChEBI" id="CHEBI:57720"/>
        <dbReference type="EC" id="2.4.2.1"/>
    </reaction>
    <physiologicalReaction direction="left-to-right" evidence="9">
        <dbReference type="Rhea" id="RHEA:27643"/>
    </physiologicalReaction>
</comment>
<comment type="function">
    <text evidence="2">Purine nucleoside enzyme that catalyzes the phosphorolysis of adenosine and inosine nucleosides, yielding D-ribose 1-phosphate and the respective free bases, adenine and hypoxanthine. Also catalyzes the phosphorolysis of S-methyl-5'-thioadenosine into adenine and S-methyl-5-thio-alpha-D-ribose 1-phosphate. Also has adenosine deaminase activity.</text>
</comment>
<dbReference type="Proteomes" id="UP000005309">
    <property type="component" value="Unassembled WGS sequence"/>
</dbReference>
<comment type="catalytic activity">
    <reaction evidence="1">
        <text>inosine + phosphate = alpha-D-ribose 1-phosphate + hypoxanthine</text>
        <dbReference type="Rhea" id="RHEA:27646"/>
        <dbReference type="ChEBI" id="CHEBI:17368"/>
        <dbReference type="ChEBI" id="CHEBI:17596"/>
        <dbReference type="ChEBI" id="CHEBI:43474"/>
        <dbReference type="ChEBI" id="CHEBI:57720"/>
        <dbReference type="EC" id="2.4.2.1"/>
    </reaction>
    <physiologicalReaction direction="left-to-right" evidence="1">
        <dbReference type="Rhea" id="RHEA:27647"/>
    </physiologicalReaction>
</comment>
<dbReference type="OrthoDB" id="4279at2"/>
<evidence type="ECO:0000256" key="2">
    <source>
        <dbReference type="ARBA" id="ARBA00003215"/>
    </source>
</evidence>
<evidence type="ECO:0000256" key="10">
    <source>
        <dbReference type="ARBA" id="ARBA00049893"/>
    </source>
</evidence>
<comment type="catalytic activity">
    <reaction evidence="10">
        <text>S-methyl-5'-thioadenosine + phosphate = 5-(methylsulfanyl)-alpha-D-ribose 1-phosphate + adenine</text>
        <dbReference type="Rhea" id="RHEA:11852"/>
        <dbReference type="ChEBI" id="CHEBI:16708"/>
        <dbReference type="ChEBI" id="CHEBI:17509"/>
        <dbReference type="ChEBI" id="CHEBI:43474"/>
        <dbReference type="ChEBI" id="CHEBI:58533"/>
        <dbReference type="EC" id="2.4.2.28"/>
    </reaction>
    <physiologicalReaction direction="left-to-right" evidence="10">
        <dbReference type="Rhea" id="RHEA:11853"/>
    </physiologicalReaction>
</comment>
<dbReference type="STRING" id="638302.HMPREF0908_1784"/>
<evidence type="ECO:0000256" key="8">
    <source>
        <dbReference type="ARBA" id="ARBA00047989"/>
    </source>
</evidence>
<dbReference type="Pfam" id="PF02578">
    <property type="entry name" value="Cu-oxidase_4"/>
    <property type="match status" value="1"/>
</dbReference>
<organism evidence="12 13">
    <name type="scientific">Selenomonas flueggei ATCC 43531</name>
    <dbReference type="NCBI Taxonomy" id="638302"/>
    <lineage>
        <taxon>Bacteria</taxon>
        <taxon>Bacillati</taxon>
        <taxon>Bacillota</taxon>
        <taxon>Negativicutes</taxon>
        <taxon>Selenomonadales</taxon>
        <taxon>Selenomonadaceae</taxon>
        <taxon>Selenomonas</taxon>
    </lineage>
</organism>
<dbReference type="InterPro" id="IPR003730">
    <property type="entry name" value="Cu_polyphenol_OxRdtase"/>
</dbReference>
<keyword evidence="7" id="KW-0862">Zinc</keyword>
<sequence length="271" mass="29538">MSFVLQHLSNNLWSGRLDLFPEDRLIHGFSARHGGVSAPPYDTLNMALHVDDDPRAVRENRKRYCAALGLSAAQLCTLRQVHGTEIVRVFRRDAGRGAKDYADCIADADAMVTNDSGVALMLCYADCVPVLLYDPVHHAMGLIHAGWRGTVGRIGMKTLAYMGEEFGTRPADVLSGIGPSICADCYVVGEDAAAQFRSAFSDDADKIVLNRGGEQHLDLWEANRIQLEEAGVPPQQIDCAGTCTSCDHTWFYSYRAAGGRTGRMAAVMELS</sequence>
<evidence type="ECO:0000256" key="1">
    <source>
        <dbReference type="ARBA" id="ARBA00000553"/>
    </source>
</evidence>
<dbReference type="HOGENOM" id="CLU_065784_0_0_9"/>